<dbReference type="NCBIfam" id="NF002139">
    <property type="entry name" value="PRK00977.1-3"/>
    <property type="match status" value="1"/>
</dbReference>
<dbReference type="NCBIfam" id="TIGR01280">
    <property type="entry name" value="xseB"/>
    <property type="match status" value="1"/>
</dbReference>
<accession>A0A919K5S7</accession>
<comment type="caution">
    <text evidence="7">The sequence shown here is derived from an EMBL/GenBank/DDBJ whole genome shotgun (WGS) entry which is preliminary data.</text>
</comment>
<comment type="subunit">
    <text evidence="6">Heterooligomer composed of large and small subunits.</text>
</comment>
<evidence type="ECO:0000256" key="4">
    <source>
        <dbReference type="ARBA" id="ARBA00022801"/>
    </source>
</evidence>
<dbReference type="InterPro" id="IPR003761">
    <property type="entry name" value="Exonuc_VII_S"/>
</dbReference>
<evidence type="ECO:0000313" key="7">
    <source>
        <dbReference type="EMBL" id="GIE99078.1"/>
    </source>
</evidence>
<proteinExistence type="inferred from homology"/>
<dbReference type="GO" id="GO:0006308">
    <property type="term" value="P:DNA catabolic process"/>
    <property type="evidence" value="ECO:0007669"/>
    <property type="project" value="UniProtKB-UniRule"/>
</dbReference>
<keyword evidence="3 6" id="KW-0540">Nuclease</keyword>
<dbReference type="GO" id="GO:0009318">
    <property type="term" value="C:exodeoxyribonuclease VII complex"/>
    <property type="evidence" value="ECO:0007669"/>
    <property type="project" value="UniProtKB-UniRule"/>
</dbReference>
<dbReference type="RefSeq" id="WP_203786086.1">
    <property type="nucleotide sequence ID" value="NZ_BOMV01000069.1"/>
</dbReference>
<evidence type="ECO:0000256" key="6">
    <source>
        <dbReference type="HAMAP-Rule" id="MF_00337"/>
    </source>
</evidence>
<evidence type="ECO:0000313" key="8">
    <source>
        <dbReference type="Proteomes" id="UP000636960"/>
    </source>
</evidence>
<dbReference type="Pfam" id="PF02609">
    <property type="entry name" value="Exonuc_VII_S"/>
    <property type="match status" value="1"/>
</dbReference>
<keyword evidence="2 6" id="KW-0963">Cytoplasm</keyword>
<dbReference type="PANTHER" id="PTHR34137:SF1">
    <property type="entry name" value="EXODEOXYRIBONUCLEASE 7 SMALL SUBUNIT"/>
    <property type="match status" value="1"/>
</dbReference>
<gene>
    <name evidence="6" type="primary">xseB</name>
    <name evidence="7" type="ORF">Ari01nite_65430</name>
</gene>
<dbReference type="Proteomes" id="UP000636960">
    <property type="component" value="Unassembled WGS sequence"/>
</dbReference>
<reference evidence="7" key="1">
    <citation type="submission" date="2021-01" db="EMBL/GenBank/DDBJ databases">
        <title>Whole genome shotgun sequence of Actinoplanes rishiriensis NBRC 108556.</title>
        <authorList>
            <person name="Komaki H."/>
            <person name="Tamura T."/>
        </authorList>
    </citation>
    <scope>NUCLEOTIDE SEQUENCE</scope>
    <source>
        <strain evidence="7">NBRC 108556</strain>
    </source>
</reference>
<dbReference type="AlphaFoldDB" id="A0A919K5S7"/>
<dbReference type="GO" id="GO:0005829">
    <property type="term" value="C:cytosol"/>
    <property type="evidence" value="ECO:0007669"/>
    <property type="project" value="TreeGrafter"/>
</dbReference>
<sequence length="69" mass="7680">MTDEKLSYEQARSELASVVERLEQGGSSLEESLALWERGEKLADVCQRWLDGARERIDAARAARAEADG</sequence>
<dbReference type="SUPFAM" id="SSF116842">
    <property type="entry name" value="XseB-like"/>
    <property type="match status" value="1"/>
</dbReference>
<keyword evidence="8" id="KW-1185">Reference proteome</keyword>
<dbReference type="HAMAP" id="MF_00337">
    <property type="entry name" value="Exonuc_7_S"/>
    <property type="match status" value="1"/>
</dbReference>
<comment type="catalytic activity">
    <reaction evidence="6">
        <text>Exonucleolytic cleavage in either 5'- to 3'- or 3'- to 5'-direction to yield nucleoside 5'-phosphates.</text>
        <dbReference type="EC" id="3.1.11.6"/>
    </reaction>
</comment>
<dbReference type="PANTHER" id="PTHR34137">
    <property type="entry name" value="EXODEOXYRIBONUCLEASE 7 SMALL SUBUNIT"/>
    <property type="match status" value="1"/>
</dbReference>
<evidence type="ECO:0000256" key="2">
    <source>
        <dbReference type="ARBA" id="ARBA00022490"/>
    </source>
</evidence>
<dbReference type="EMBL" id="BOMV01000069">
    <property type="protein sequence ID" value="GIE99078.1"/>
    <property type="molecule type" value="Genomic_DNA"/>
</dbReference>
<evidence type="ECO:0000256" key="1">
    <source>
        <dbReference type="ARBA" id="ARBA00009998"/>
    </source>
</evidence>
<dbReference type="GO" id="GO:0008855">
    <property type="term" value="F:exodeoxyribonuclease VII activity"/>
    <property type="evidence" value="ECO:0007669"/>
    <property type="project" value="UniProtKB-UniRule"/>
</dbReference>
<dbReference type="EC" id="3.1.11.6" evidence="6"/>
<keyword evidence="4 6" id="KW-0378">Hydrolase</keyword>
<comment type="subcellular location">
    <subcellularLocation>
        <location evidence="6">Cytoplasm</location>
    </subcellularLocation>
</comment>
<protein>
    <recommendedName>
        <fullName evidence="6">Exodeoxyribonuclease 7 small subunit</fullName>
        <ecNumber evidence="6">3.1.11.6</ecNumber>
    </recommendedName>
    <alternativeName>
        <fullName evidence="6">Exodeoxyribonuclease VII small subunit</fullName>
        <shortName evidence="6">Exonuclease VII small subunit</shortName>
    </alternativeName>
</protein>
<evidence type="ECO:0000256" key="5">
    <source>
        <dbReference type="ARBA" id="ARBA00022839"/>
    </source>
</evidence>
<dbReference type="Gene3D" id="1.10.287.1040">
    <property type="entry name" value="Exonuclease VII, small subunit"/>
    <property type="match status" value="1"/>
</dbReference>
<comment type="similarity">
    <text evidence="1 6">Belongs to the XseB family.</text>
</comment>
<name>A0A919K5S7_9ACTN</name>
<comment type="function">
    <text evidence="6">Bidirectionally degrades single-stranded DNA into large acid-insoluble oligonucleotides, which are then degraded further into small acid-soluble oligonucleotides.</text>
</comment>
<keyword evidence="5 6" id="KW-0269">Exonuclease</keyword>
<dbReference type="InterPro" id="IPR037004">
    <property type="entry name" value="Exonuc_VII_ssu_sf"/>
</dbReference>
<organism evidence="7 8">
    <name type="scientific">Paractinoplanes rishiriensis</name>
    <dbReference type="NCBI Taxonomy" id="1050105"/>
    <lineage>
        <taxon>Bacteria</taxon>
        <taxon>Bacillati</taxon>
        <taxon>Actinomycetota</taxon>
        <taxon>Actinomycetes</taxon>
        <taxon>Micromonosporales</taxon>
        <taxon>Micromonosporaceae</taxon>
        <taxon>Paractinoplanes</taxon>
    </lineage>
</organism>
<dbReference type="PIRSF" id="PIRSF006488">
    <property type="entry name" value="Exonuc_VII_S"/>
    <property type="match status" value="1"/>
</dbReference>
<evidence type="ECO:0000256" key="3">
    <source>
        <dbReference type="ARBA" id="ARBA00022722"/>
    </source>
</evidence>